<dbReference type="GO" id="GO:0042910">
    <property type="term" value="F:xenobiotic transmembrane transporter activity"/>
    <property type="evidence" value="ECO:0007669"/>
    <property type="project" value="InterPro"/>
</dbReference>
<evidence type="ECO:0000256" key="3">
    <source>
        <dbReference type="ARBA" id="ARBA00022475"/>
    </source>
</evidence>
<name>A0A2U8VW87_9HYPH</name>
<evidence type="ECO:0000256" key="1">
    <source>
        <dbReference type="ARBA" id="ARBA00004429"/>
    </source>
</evidence>
<feature type="transmembrane region" description="Helical" evidence="7">
    <location>
        <begin position="376"/>
        <end position="397"/>
    </location>
</feature>
<accession>A0A2U8VW87</accession>
<feature type="transmembrane region" description="Helical" evidence="7">
    <location>
        <begin position="333"/>
        <end position="356"/>
    </location>
</feature>
<feature type="transmembrane region" description="Helical" evidence="7">
    <location>
        <begin position="409"/>
        <end position="429"/>
    </location>
</feature>
<dbReference type="InterPro" id="IPR051327">
    <property type="entry name" value="MATE_MepA_subfamily"/>
</dbReference>
<keyword evidence="6 7" id="KW-0472">Membrane</keyword>
<proteinExistence type="predicted"/>
<dbReference type="PIRSF" id="PIRSF006603">
    <property type="entry name" value="DinF"/>
    <property type="match status" value="1"/>
</dbReference>
<dbReference type="PANTHER" id="PTHR43823">
    <property type="entry name" value="SPORULATION PROTEIN YKVU"/>
    <property type="match status" value="1"/>
</dbReference>
<evidence type="ECO:0000313" key="8">
    <source>
        <dbReference type="EMBL" id="AWN38113.1"/>
    </source>
</evidence>
<protein>
    <submittedName>
        <fullName evidence="8">Multidrug transporter</fullName>
    </submittedName>
</protein>
<feature type="transmembrane region" description="Helical" evidence="7">
    <location>
        <begin position="202"/>
        <end position="221"/>
    </location>
</feature>
<keyword evidence="3" id="KW-1003">Cell membrane</keyword>
<dbReference type="RefSeq" id="WP_109953274.1">
    <property type="nucleotide sequence ID" value="NZ_CP029551.1"/>
</dbReference>
<feature type="transmembrane region" description="Helical" evidence="7">
    <location>
        <begin position="295"/>
        <end position="321"/>
    </location>
</feature>
<evidence type="ECO:0000256" key="4">
    <source>
        <dbReference type="ARBA" id="ARBA00022692"/>
    </source>
</evidence>
<evidence type="ECO:0000256" key="5">
    <source>
        <dbReference type="ARBA" id="ARBA00022989"/>
    </source>
</evidence>
<comment type="subcellular location">
    <subcellularLocation>
        <location evidence="1">Cell inner membrane</location>
        <topology evidence="1">Multi-pass membrane protein</topology>
    </subcellularLocation>
</comment>
<evidence type="ECO:0000256" key="2">
    <source>
        <dbReference type="ARBA" id="ARBA00022448"/>
    </source>
</evidence>
<dbReference type="AlphaFoldDB" id="A0A2U8VW87"/>
<dbReference type="PANTHER" id="PTHR43823:SF3">
    <property type="entry name" value="MULTIDRUG EXPORT PROTEIN MEPA"/>
    <property type="match status" value="1"/>
</dbReference>
<dbReference type="GO" id="GO:0005886">
    <property type="term" value="C:plasma membrane"/>
    <property type="evidence" value="ECO:0007669"/>
    <property type="project" value="UniProtKB-SubCell"/>
</dbReference>
<organism evidence="8 9">
    <name type="scientific">Methylobacterium radiodurans</name>
    <dbReference type="NCBI Taxonomy" id="2202828"/>
    <lineage>
        <taxon>Bacteria</taxon>
        <taxon>Pseudomonadati</taxon>
        <taxon>Pseudomonadota</taxon>
        <taxon>Alphaproteobacteria</taxon>
        <taxon>Hyphomicrobiales</taxon>
        <taxon>Methylobacteriaceae</taxon>
        <taxon>Methylobacterium</taxon>
    </lineage>
</organism>
<dbReference type="OrthoDB" id="7987907at2"/>
<dbReference type="Proteomes" id="UP000246058">
    <property type="component" value="Chromosome"/>
</dbReference>
<evidence type="ECO:0000313" key="9">
    <source>
        <dbReference type="Proteomes" id="UP000246058"/>
    </source>
</evidence>
<feature type="transmembrane region" description="Helical" evidence="7">
    <location>
        <begin position="20"/>
        <end position="40"/>
    </location>
</feature>
<evidence type="ECO:0000256" key="6">
    <source>
        <dbReference type="ARBA" id="ARBA00023136"/>
    </source>
</evidence>
<gene>
    <name evidence="8" type="ORF">DK427_22190</name>
</gene>
<keyword evidence="4 7" id="KW-0812">Transmembrane</keyword>
<keyword evidence="2" id="KW-0813">Transport</keyword>
<dbReference type="KEGG" id="meti:DK427_22190"/>
<reference evidence="8 9" key="1">
    <citation type="submission" date="2018-05" db="EMBL/GenBank/DDBJ databases">
        <title>Complete Genome Sequence of Methylobacterium sp. 17Sr1-43.</title>
        <authorList>
            <person name="Srinivasan S."/>
        </authorList>
    </citation>
    <scope>NUCLEOTIDE SEQUENCE [LARGE SCALE GENOMIC DNA]</scope>
    <source>
        <strain evidence="8 9">17Sr1-43</strain>
    </source>
</reference>
<dbReference type="InterPro" id="IPR048279">
    <property type="entry name" value="MdtK-like"/>
</dbReference>
<dbReference type="InterPro" id="IPR002528">
    <property type="entry name" value="MATE_fam"/>
</dbReference>
<evidence type="ECO:0000256" key="7">
    <source>
        <dbReference type="SAM" id="Phobius"/>
    </source>
</evidence>
<feature type="transmembrane region" description="Helical" evidence="7">
    <location>
        <begin position="101"/>
        <end position="121"/>
    </location>
</feature>
<feature type="transmembrane region" description="Helical" evidence="7">
    <location>
        <begin position="141"/>
        <end position="164"/>
    </location>
</feature>
<feature type="transmembrane region" description="Helical" evidence="7">
    <location>
        <begin position="176"/>
        <end position="196"/>
    </location>
</feature>
<feature type="transmembrane region" description="Helical" evidence="7">
    <location>
        <begin position="254"/>
        <end position="275"/>
    </location>
</feature>
<keyword evidence="5 7" id="KW-1133">Transmembrane helix</keyword>
<dbReference type="EMBL" id="CP029551">
    <property type="protein sequence ID" value="AWN38113.1"/>
    <property type="molecule type" value="Genomic_DNA"/>
</dbReference>
<dbReference type="GO" id="GO:0015297">
    <property type="term" value="F:antiporter activity"/>
    <property type="evidence" value="ECO:0007669"/>
    <property type="project" value="InterPro"/>
</dbReference>
<keyword evidence="9" id="KW-1185">Reference proteome</keyword>
<sequence length="492" mass="49403">MRLSAPRGGGRPADLARDPVVPLVLRLAGPAILGISAHALQMLANGWFVADLGAAAIATIGIAYPVTLLVAALGYGAGIAAASVLSRALGRGDRPLADAAASLGFWLALPPGLLLTGLIALRPAFWLGLLGADAGLAQAAAPYTALATLGTCLMLVIVVGGFVVRAQGLARLSGAILVGSFGLNVLLDALLIRVLGLGTAGAGWAAVLAQGAGALAYLRHFRRERGAARIRFRTPCRLLGDCGPAAGPLLREMLWLAAPATLSSLLAAFAMALFVQAGAAYGAAAVAGLGLGLRIVLVAALPLLGLMAGAQAVIGFAHGAAALSGQRARRDRALAFVTAAALAYGVAASGLMALFSDPLAGLFAEDPAARAEGARATAAFALAFGPVGLQLAAATLFQAVGAPRRAAAVSLAAQGLALIPPLLILPRLYGYDGVLASRIVAEFTADALGAVLLLAWWRGEARRAGARDAAGAVESREAVQVAAPHQPAHERA</sequence>
<feature type="transmembrane region" description="Helical" evidence="7">
    <location>
        <begin position="435"/>
        <end position="457"/>
    </location>
</feature>
<dbReference type="Pfam" id="PF01554">
    <property type="entry name" value="MatE"/>
    <property type="match status" value="2"/>
</dbReference>